<dbReference type="PROSITE" id="PS01124">
    <property type="entry name" value="HTH_ARAC_FAMILY_2"/>
    <property type="match status" value="1"/>
</dbReference>
<evidence type="ECO:0000256" key="3">
    <source>
        <dbReference type="ARBA" id="ARBA00023159"/>
    </source>
</evidence>
<evidence type="ECO:0000313" key="7">
    <source>
        <dbReference type="Proteomes" id="UP001238088"/>
    </source>
</evidence>
<keyword evidence="1" id="KW-0805">Transcription regulation</keyword>
<dbReference type="PRINTS" id="PR00032">
    <property type="entry name" value="HTHARAC"/>
</dbReference>
<dbReference type="InterPro" id="IPR020449">
    <property type="entry name" value="Tscrpt_reg_AraC-type_HTH"/>
</dbReference>
<protein>
    <submittedName>
        <fullName evidence="6">AraC-like DNA-binding protein</fullName>
    </submittedName>
</protein>
<comment type="caution">
    <text evidence="6">The sequence shown here is derived from an EMBL/GenBank/DDBJ whole genome shotgun (WGS) entry which is preliminary data.</text>
</comment>
<evidence type="ECO:0000256" key="2">
    <source>
        <dbReference type="ARBA" id="ARBA00023125"/>
    </source>
</evidence>
<name>A0ABU0ANN5_9BACI</name>
<evidence type="ECO:0000259" key="5">
    <source>
        <dbReference type="PROSITE" id="PS01124"/>
    </source>
</evidence>
<dbReference type="Proteomes" id="UP001238088">
    <property type="component" value="Unassembled WGS sequence"/>
</dbReference>
<dbReference type="SMART" id="SM00342">
    <property type="entry name" value="HTH_ARAC"/>
    <property type="match status" value="1"/>
</dbReference>
<dbReference type="PROSITE" id="PS00041">
    <property type="entry name" value="HTH_ARAC_FAMILY_1"/>
    <property type="match status" value="1"/>
</dbReference>
<reference evidence="6 7" key="1">
    <citation type="submission" date="2023-07" db="EMBL/GenBank/DDBJ databases">
        <title>Genomic Encyclopedia of Type Strains, Phase IV (KMG-IV): sequencing the most valuable type-strain genomes for metagenomic binning, comparative biology and taxonomic classification.</title>
        <authorList>
            <person name="Goeker M."/>
        </authorList>
    </citation>
    <scope>NUCLEOTIDE SEQUENCE [LARGE SCALE GENOMIC DNA]</scope>
    <source>
        <strain evidence="6 7">DSM 23494</strain>
    </source>
</reference>
<dbReference type="PANTHER" id="PTHR46796">
    <property type="entry name" value="HTH-TYPE TRANSCRIPTIONAL ACTIVATOR RHAS-RELATED"/>
    <property type="match status" value="1"/>
</dbReference>
<dbReference type="InterPro" id="IPR050204">
    <property type="entry name" value="AraC_XylS_family_regulators"/>
</dbReference>
<dbReference type="InterPro" id="IPR018060">
    <property type="entry name" value="HTH_AraC"/>
</dbReference>
<keyword evidence="7" id="KW-1185">Reference proteome</keyword>
<proteinExistence type="predicted"/>
<accession>A0ABU0ANN5</accession>
<keyword evidence="4" id="KW-0804">Transcription</keyword>
<evidence type="ECO:0000256" key="1">
    <source>
        <dbReference type="ARBA" id="ARBA00023015"/>
    </source>
</evidence>
<keyword evidence="2" id="KW-0238">DNA-binding</keyword>
<evidence type="ECO:0000256" key="4">
    <source>
        <dbReference type="ARBA" id="ARBA00023163"/>
    </source>
</evidence>
<sequence length="271" mass="31355">MKARKIILEGRHGLVLSTNQKKTEGHARFDHCYKFIYAVKGAMHYQSQSQDVSIADHQFILFNPLEEHRQLAADNHKFLIEIHPNFLIELSAQLDYTSQIQFANTVQKNPQITRWVQFMSHYIEEDSAHQDVFIEHSLTQLVLLLLEQTAGSHSTELNVTPFKSIQPHVALVMDALKQSYNAPWSLAEMAQVAHMSKYQFAHIFKETTGISPFAWLQLYRVVRSQEALIHSDERILIIALSHGFSSVSVYTQLFKRLYGVTPRDFRQKFSK</sequence>
<dbReference type="EMBL" id="JAUSUB010000030">
    <property type="protein sequence ID" value="MDQ0272907.1"/>
    <property type="molecule type" value="Genomic_DNA"/>
</dbReference>
<dbReference type="Gene3D" id="1.10.10.60">
    <property type="entry name" value="Homeodomain-like"/>
    <property type="match status" value="2"/>
</dbReference>
<dbReference type="Pfam" id="PF12833">
    <property type="entry name" value="HTH_18"/>
    <property type="match status" value="1"/>
</dbReference>
<dbReference type="RefSeq" id="WP_307478418.1">
    <property type="nucleotide sequence ID" value="NZ_JAUSUB010000030.1"/>
</dbReference>
<gene>
    <name evidence="6" type="ORF">J2S17_004800</name>
</gene>
<dbReference type="InterPro" id="IPR009057">
    <property type="entry name" value="Homeodomain-like_sf"/>
</dbReference>
<dbReference type="SUPFAM" id="SSF46689">
    <property type="entry name" value="Homeodomain-like"/>
    <property type="match status" value="2"/>
</dbReference>
<evidence type="ECO:0000313" key="6">
    <source>
        <dbReference type="EMBL" id="MDQ0272907.1"/>
    </source>
</evidence>
<dbReference type="SUPFAM" id="SSF51215">
    <property type="entry name" value="Regulatory protein AraC"/>
    <property type="match status" value="1"/>
</dbReference>
<feature type="domain" description="HTH araC/xylS-type" evidence="5">
    <location>
        <begin position="170"/>
        <end position="268"/>
    </location>
</feature>
<dbReference type="InterPro" id="IPR037923">
    <property type="entry name" value="HTH-like"/>
</dbReference>
<keyword evidence="3" id="KW-0010">Activator</keyword>
<dbReference type="InterPro" id="IPR018062">
    <property type="entry name" value="HTH_AraC-typ_CS"/>
</dbReference>
<organism evidence="6 7">
    <name type="scientific">Cytobacillus purgationiresistens</name>
    <dbReference type="NCBI Taxonomy" id="863449"/>
    <lineage>
        <taxon>Bacteria</taxon>
        <taxon>Bacillati</taxon>
        <taxon>Bacillota</taxon>
        <taxon>Bacilli</taxon>
        <taxon>Bacillales</taxon>
        <taxon>Bacillaceae</taxon>
        <taxon>Cytobacillus</taxon>
    </lineage>
</organism>